<comment type="caution">
    <text evidence="2">The sequence shown here is derived from an EMBL/GenBank/DDBJ whole genome shotgun (WGS) entry which is preliminary data.</text>
</comment>
<name>A0A5B7H384_PORTR</name>
<accession>A0A5B7H384</accession>
<evidence type="ECO:0000256" key="1">
    <source>
        <dbReference type="SAM" id="MobiDB-lite"/>
    </source>
</evidence>
<keyword evidence="3" id="KW-1185">Reference proteome</keyword>
<dbReference type="EMBL" id="VSRR010024901">
    <property type="protein sequence ID" value="MPC66540.1"/>
    <property type="molecule type" value="Genomic_DNA"/>
</dbReference>
<evidence type="ECO:0000313" key="3">
    <source>
        <dbReference type="Proteomes" id="UP000324222"/>
    </source>
</evidence>
<feature type="region of interest" description="Disordered" evidence="1">
    <location>
        <begin position="43"/>
        <end position="67"/>
    </location>
</feature>
<evidence type="ECO:0000313" key="2">
    <source>
        <dbReference type="EMBL" id="MPC66540.1"/>
    </source>
</evidence>
<sequence length="67" mass="7226">MALPPFLLNRSVDPQPIHGLSGSAQYGIPALMARVKVSEDRAAQTRGNNHAKMTVMGGVHDDDPMTR</sequence>
<proteinExistence type="predicted"/>
<gene>
    <name evidence="2" type="ORF">E2C01_060689</name>
</gene>
<dbReference type="Proteomes" id="UP000324222">
    <property type="component" value="Unassembled WGS sequence"/>
</dbReference>
<dbReference type="AlphaFoldDB" id="A0A5B7H384"/>
<protein>
    <submittedName>
        <fullName evidence="2">Uncharacterized protein</fullName>
    </submittedName>
</protein>
<organism evidence="2 3">
    <name type="scientific">Portunus trituberculatus</name>
    <name type="common">Swimming crab</name>
    <name type="synonym">Neptunus trituberculatus</name>
    <dbReference type="NCBI Taxonomy" id="210409"/>
    <lineage>
        <taxon>Eukaryota</taxon>
        <taxon>Metazoa</taxon>
        <taxon>Ecdysozoa</taxon>
        <taxon>Arthropoda</taxon>
        <taxon>Crustacea</taxon>
        <taxon>Multicrustacea</taxon>
        <taxon>Malacostraca</taxon>
        <taxon>Eumalacostraca</taxon>
        <taxon>Eucarida</taxon>
        <taxon>Decapoda</taxon>
        <taxon>Pleocyemata</taxon>
        <taxon>Brachyura</taxon>
        <taxon>Eubrachyura</taxon>
        <taxon>Portunoidea</taxon>
        <taxon>Portunidae</taxon>
        <taxon>Portuninae</taxon>
        <taxon>Portunus</taxon>
    </lineage>
</organism>
<reference evidence="2 3" key="1">
    <citation type="submission" date="2019-05" db="EMBL/GenBank/DDBJ databases">
        <title>Another draft genome of Portunus trituberculatus and its Hox gene families provides insights of decapod evolution.</title>
        <authorList>
            <person name="Jeong J.-H."/>
            <person name="Song I."/>
            <person name="Kim S."/>
            <person name="Choi T."/>
            <person name="Kim D."/>
            <person name="Ryu S."/>
            <person name="Kim W."/>
        </authorList>
    </citation>
    <scope>NUCLEOTIDE SEQUENCE [LARGE SCALE GENOMIC DNA]</scope>
    <source>
        <tissue evidence="2">Muscle</tissue>
    </source>
</reference>